<feature type="coiled-coil region" evidence="1">
    <location>
        <begin position="152"/>
        <end position="182"/>
    </location>
</feature>
<dbReference type="PANTHER" id="PTHR22084">
    <property type="entry name" value="GEX INTERACTING PROTEIN PROTEIN 4"/>
    <property type="match status" value="1"/>
</dbReference>
<evidence type="ECO:0000256" key="1">
    <source>
        <dbReference type="SAM" id="Coils"/>
    </source>
</evidence>
<evidence type="ECO:0000313" key="5">
    <source>
        <dbReference type="WBParaSite" id="NBR_0000576801-mRNA-1"/>
    </source>
</evidence>
<dbReference type="WBParaSite" id="NBR_0000576801-mRNA-1">
    <property type="protein sequence ID" value="NBR_0000576801-mRNA-1"/>
    <property type="gene ID" value="NBR_0000576801"/>
</dbReference>
<keyword evidence="1" id="KW-0175">Coiled coil</keyword>
<feature type="compositionally biased region" description="Basic and acidic residues" evidence="2">
    <location>
        <begin position="10"/>
        <end position="21"/>
    </location>
</feature>
<feature type="region of interest" description="Disordered" evidence="2">
    <location>
        <begin position="1"/>
        <end position="49"/>
    </location>
</feature>
<reference evidence="3 4" key="2">
    <citation type="submission" date="2018-11" db="EMBL/GenBank/DDBJ databases">
        <authorList>
            <consortium name="Pathogen Informatics"/>
        </authorList>
    </citation>
    <scope>NUCLEOTIDE SEQUENCE [LARGE SCALE GENOMIC DNA]</scope>
</reference>
<feature type="compositionally biased region" description="Polar residues" evidence="2">
    <location>
        <begin position="25"/>
        <end position="44"/>
    </location>
</feature>
<dbReference type="STRING" id="27835.A0A0N4XT69"/>
<sequence>MGMVGQDASGDLRKDGRRGGDKQAALQQTPQSSRGGQVTQTQMRITADNDEKRISQLLDTYFLDQPASTSTWATPSHQTVQVGQLTSQISYQNGTLVTTSNVKPVSMNVKASPISPDKAEKERLKKARQAEAARMRYHRLTPAEKRELNLKRTLAQKRKRQREKELEELESILRETNDIQEDPDITEQLREKRMRAKWAEAARQRYARMTPEERRAHNNRRRMRQMQNALAAVKAAGGTGDPIKDEEAVRAHIKAQNAKKAEAARQRYHRMTEEEKRIYNQRRTEAFRRRRMEEEMLLAMPIGRINGEALDRAQQIVVRNAKRAEAARLRYQRMTPDQRKASLLTFIFRSCLFAWVSYNQKRYTPKRKRLEGMDSMLSPSGGSLPGTCKKEEDALSAIERDVLKKTQQAQQAIMRQQRQAVQVLAQPVSTTPTPQGVPGGTYIIQQGTSTPVTHIGQGQVQQMPPSSGHLVVQHQAPITTSGGQQLVHQQSAPQQITYTTGGMMVNGQHIQQQIINPYGAPPSRA</sequence>
<dbReference type="PANTHER" id="PTHR22084:SF4">
    <property type="entry name" value="BZIP DOMAIN-CONTAINING PROTEIN"/>
    <property type="match status" value="1"/>
</dbReference>
<dbReference type="OMA" id="RYHRMND"/>
<gene>
    <name evidence="3" type="ORF">NBR_LOCUS5769</name>
</gene>
<reference evidence="5" key="1">
    <citation type="submission" date="2017-02" db="UniProtKB">
        <authorList>
            <consortium name="WormBaseParasite"/>
        </authorList>
    </citation>
    <scope>IDENTIFICATION</scope>
</reference>
<evidence type="ECO:0000256" key="2">
    <source>
        <dbReference type="SAM" id="MobiDB-lite"/>
    </source>
</evidence>
<keyword evidence="4" id="KW-1185">Reference proteome</keyword>
<organism evidence="5">
    <name type="scientific">Nippostrongylus brasiliensis</name>
    <name type="common">Rat hookworm</name>
    <dbReference type="NCBI Taxonomy" id="27835"/>
    <lineage>
        <taxon>Eukaryota</taxon>
        <taxon>Metazoa</taxon>
        <taxon>Ecdysozoa</taxon>
        <taxon>Nematoda</taxon>
        <taxon>Chromadorea</taxon>
        <taxon>Rhabditida</taxon>
        <taxon>Rhabditina</taxon>
        <taxon>Rhabditomorpha</taxon>
        <taxon>Strongyloidea</taxon>
        <taxon>Heligmosomidae</taxon>
        <taxon>Nippostrongylus</taxon>
    </lineage>
</organism>
<name>A0A0N4XT69_NIPBR</name>
<evidence type="ECO:0000313" key="3">
    <source>
        <dbReference type="EMBL" id="VDL69358.1"/>
    </source>
</evidence>
<proteinExistence type="predicted"/>
<evidence type="ECO:0000313" key="4">
    <source>
        <dbReference type="Proteomes" id="UP000271162"/>
    </source>
</evidence>
<dbReference type="AlphaFoldDB" id="A0A0N4XT69"/>
<dbReference type="Proteomes" id="UP000271162">
    <property type="component" value="Unassembled WGS sequence"/>
</dbReference>
<accession>A0A0N4XT69</accession>
<dbReference type="EMBL" id="UYSL01019758">
    <property type="protein sequence ID" value="VDL69358.1"/>
    <property type="molecule type" value="Genomic_DNA"/>
</dbReference>
<protein>
    <submittedName>
        <fullName evidence="5">Global transcription activator SNF2L2</fullName>
    </submittedName>
</protein>